<evidence type="ECO:0000256" key="6">
    <source>
        <dbReference type="ARBA" id="ARBA00022989"/>
    </source>
</evidence>
<keyword evidence="6 9" id="KW-1133">Transmembrane helix</keyword>
<gene>
    <name evidence="11" type="ORF">GCM10011358_25180</name>
</gene>
<comment type="subunit">
    <text evidence="9">The complex comprises the extracytoplasmic solute receptor protein and the two transmembrane proteins.</text>
</comment>
<feature type="domain" description="Tripartite ATP-independent periplasmic transporters DctQ component" evidence="10">
    <location>
        <begin position="26"/>
        <end position="156"/>
    </location>
</feature>
<sequence>MQRLVKLAALLAKTLGYIGALAVVAMMLHISLDVILRNAFRYSMNTVPEIVARYYMTALAFLPLAWLEMRRDMISVELLDFALSARARRISDVSVMLLASVVYGLLAWTNWGKAMRETRVGTLVEIADYKMAVWHSFYFAPIGFTLAAVACLLLAFGRLFPVIGTPIEEAIHER</sequence>
<evidence type="ECO:0000256" key="2">
    <source>
        <dbReference type="ARBA" id="ARBA00022448"/>
    </source>
</evidence>
<dbReference type="PANTHER" id="PTHR35011:SF10">
    <property type="entry name" value="TRAP TRANSPORTER SMALL PERMEASE PROTEIN"/>
    <property type="match status" value="1"/>
</dbReference>
<name>A0ABQ1QSR3_9RHOB</name>
<protein>
    <recommendedName>
        <fullName evidence="9">TRAP transporter small permease protein</fullName>
    </recommendedName>
</protein>
<feature type="transmembrane region" description="Helical" evidence="9">
    <location>
        <begin position="90"/>
        <end position="111"/>
    </location>
</feature>
<feature type="transmembrane region" description="Helical" evidence="9">
    <location>
        <begin position="7"/>
        <end position="30"/>
    </location>
</feature>
<dbReference type="EMBL" id="BMGI01000004">
    <property type="protein sequence ID" value="GGD40243.1"/>
    <property type="molecule type" value="Genomic_DNA"/>
</dbReference>
<evidence type="ECO:0000256" key="4">
    <source>
        <dbReference type="ARBA" id="ARBA00022519"/>
    </source>
</evidence>
<dbReference type="PANTHER" id="PTHR35011">
    <property type="entry name" value="2,3-DIKETO-L-GULONATE TRAP TRANSPORTER SMALL PERMEASE PROTEIN YIAM"/>
    <property type="match status" value="1"/>
</dbReference>
<keyword evidence="2 9" id="KW-0813">Transport</keyword>
<feature type="transmembrane region" description="Helical" evidence="9">
    <location>
        <begin position="50"/>
        <end position="69"/>
    </location>
</feature>
<comment type="function">
    <text evidence="9">Part of the tripartite ATP-independent periplasmic (TRAP) transport system.</text>
</comment>
<evidence type="ECO:0000256" key="3">
    <source>
        <dbReference type="ARBA" id="ARBA00022475"/>
    </source>
</evidence>
<evidence type="ECO:0000313" key="12">
    <source>
        <dbReference type="Proteomes" id="UP000617355"/>
    </source>
</evidence>
<evidence type="ECO:0000313" key="11">
    <source>
        <dbReference type="EMBL" id="GGD40243.1"/>
    </source>
</evidence>
<evidence type="ECO:0000256" key="9">
    <source>
        <dbReference type="RuleBase" id="RU369079"/>
    </source>
</evidence>
<organism evidence="11 12">
    <name type="scientific">Sinisalibacter lacisalsi</name>
    <dbReference type="NCBI Taxonomy" id="1526570"/>
    <lineage>
        <taxon>Bacteria</taxon>
        <taxon>Pseudomonadati</taxon>
        <taxon>Pseudomonadota</taxon>
        <taxon>Alphaproteobacteria</taxon>
        <taxon>Rhodobacterales</taxon>
        <taxon>Roseobacteraceae</taxon>
        <taxon>Sinisalibacter</taxon>
    </lineage>
</organism>
<feature type="transmembrane region" description="Helical" evidence="9">
    <location>
        <begin position="131"/>
        <end position="156"/>
    </location>
</feature>
<evidence type="ECO:0000259" key="10">
    <source>
        <dbReference type="Pfam" id="PF04290"/>
    </source>
</evidence>
<comment type="similarity">
    <text evidence="8 9">Belongs to the TRAP transporter small permease family.</text>
</comment>
<keyword evidence="4 9" id="KW-0997">Cell inner membrane</keyword>
<keyword evidence="3" id="KW-1003">Cell membrane</keyword>
<reference evidence="12" key="1">
    <citation type="journal article" date="2019" name="Int. J. Syst. Evol. Microbiol.">
        <title>The Global Catalogue of Microorganisms (GCM) 10K type strain sequencing project: providing services to taxonomists for standard genome sequencing and annotation.</title>
        <authorList>
            <consortium name="The Broad Institute Genomics Platform"/>
            <consortium name="The Broad Institute Genome Sequencing Center for Infectious Disease"/>
            <person name="Wu L."/>
            <person name="Ma J."/>
        </authorList>
    </citation>
    <scope>NUCLEOTIDE SEQUENCE [LARGE SCALE GENOMIC DNA]</scope>
    <source>
        <strain evidence="12">CGMCC 1.12922</strain>
    </source>
</reference>
<comment type="subcellular location">
    <subcellularLocation>
        <location evidence="1 9">Cell inner membrane</location>
        <topology evidence="1 9">Multi-pass membrane protein</topology>
    </subcellularLocation>
</comment>
<comment type="caution">
    <text evidence="11">The sequence shown here is derived from an EMBL/GenBank/DDBJ whole genome shotgun (WGS) entry which is preliminary data.</text>
</comment>
<dbReference type="Proteomes" id="UP000617355">
    <property type="component" value="Unassembled WGS sequence"/>
</dbReference>
<evidence type="ECO:0000256" key="7">
    <source>
        <dbReference type="ARBA" id="ARBA00023136"/>
    </source>
</evidence>
<dbReference type="InterPro" id="IPR007387">
    <property type="entry name" value="TRAP_DctQ"/>
</dbReference>
<dbReference type="InterPro" id="IPR055348">
    <property type="entry name" value="DctQ"/>
</dbReference>
<dbReference type="RefSeq" id="WP_188528275.1">
    <property type="nucleotide sequence ID" value="NZ_BMGI01000004.1"/>
</dbReference>
<proteinExistence type="inferred from homology"/>
<evidence type="ECO:0000256" key="8">
    <source>
        <dbReference type="ARBA" id="ARBA00038436"/>
    </source>
</evidence>
<keyword evidence="12" id="KW-1185">Reference proteome</keyword>
<evidence type="ECO:0000256" key="1">
    <source>
        <dbReference type="ARBA" id="ARBA00004429"/>
    </source>
</evidence>
<keyword evidence="7 9" id="KW-0472">Membrane</keyword>
<keyword evidence="5 9" id="KW-0812">Transmembrane</keyword>
<accession>A0ABQ1QSR3</accession>
<evidence type="ECO:0000256" key="5">
    <source>
        <dbReference type="ARBA" id="ARBA00022692"/>
    </source>
</evidence>
<dbReference type="Pfam" id="PF04290">
    <property type="entry name" value="DctQ"/>
    <property type="match status" value="1"/>
</dbReference>